<dbReference type="Proteomes" id="UP001619911">
    <property type="component" value="Unassembled WGS sequence"/>
</dbReference>
<keyword evidence="6" id="KW-0046">Antibiotic resistance</keyword>
<keyword evidence="2" id="KW-1003">Cell membrane</keyword>
<feature type="transmembrane region" description="Helical" evidence="6">
    <location>
        <begin position="150"/>
        <end position="169"/>
    </location>
</feature>
<dbReference type="RefSeq" id="WP_404318962.1">
    <property type="nucleotide sequence ID" value="NZ_JAUIYO010000020.1"/>
</dbReference>
<evidence type="ECO:0000256" key="5">
    <source>
        <dbReference type="ARBA" id="ARBA00023136"/>
    </source>
</evidence>
<keyword evidence="6" id="KW-0808">Transferase</keyword>
<comment type="caution">
    <text evidence="7">The sequence shown here is derived from an EMBL/GenBank/DDBJ whole genome shotgun (WGS) entry which is preliminary data.</text>
</comment>
<comment type="subcellular location">
    <subcellularLocation>
        <location evidence="1 6">Cell membrane</location>
        <topology evidence="1 6">Multi-pass membrane protein</topology>
    </subcellularLocation>
</comment>
<feature type="transmembrane region" description="Helical" evidence="6">
    <location>
        <begin position="12"/>
        <end position="31"/>
    </location>
</feature>
<evidence type="ECO:0000256" key="3">
    <source>
        <dbReference type="ARBA" id="ARBA00022692"/>
    </source>
</evidence>
<dbReference type="EMBL" id="JAUIYO010000020">
    <property type="protein sequence ID" value="MFK2827045.1"/>
    <property type="molecule type" value="Genomic_DNA"/>
</dbReference>
<feature type="transmembrane region" description="Helical" evidence="6">
    <location>
        <begin position="181"/>
        <end position="206"/>
    </location>
</feature>
<gene>
    <name evidence="6" type="primary">mprF</name>
    <name evidence="7" type="ORF">QYG89_15440</name>
</gene>
<feature type="transmembrane region" description="Helical" evidence="6">
    <location>
        <begin position="118"/>
        <end position="144"/>
    </location>
</feature>
<protein>
    <recommendedName>
        <fullName evidence="6">Phosphatidylglycerol lysyltransferase</fullName>
        <ecNumber evidence="6">2.3.2.3</ecNumber>
    </recommendedName>
    <alternativeName>
        <fullName evidence="6">Lysylphosphatidylglycerol synthase</fullName>
    </alternativeName>
</protein>
<feature type="transmembrane region" description="Helical" evidence="6">
    <location>
        <begin position="253"/>
        <end position="274"/>
    </location>
</feature>
<organism evidence="7 8">
    <name type="scientific">Bacillus lumedeiriae</name>
    <dbReference type="NCBI Taxonomy" id="3058829"/>
    <lineage>
        <taxon>Bacteria</taxon>
        <taxon>Bacillati</taxon>
        <taxon>Bacillota</taxon>
        <taxon>Bacilli</taxon>
        <taxon>Bacillales</taxon>
        <taxon>Bacillaceae</taxon>
        <taxon>Bacillus</taxon>
    </lineage>
</organism>
<dbReference type="EC" id="2.3.2.3" evidence="6"/>
<comment type="similarity">
    <text evidence="6">Belongs to the LPG synthase family.</text>
</comment>
<accession>A0ABW8ICZ3</accession>
<keyword evidence="4 6" id="KW-1133">Transmembrane helix</keyword>
<reference evidence="7 8" key="1">
    <citation type="submission" date="2023-07" db="EMBL/GenBank/DDBJ databases">
        <title>Bacillus lucianemedeirus sp. nov, a new species isolated from an immunobiological production facility.</title>
        <authorList>
            <person name="Costa L.V."/>
            <person name="Miranda R.V.S.L."/>
            <person name="Brandao M.L.L."/>
            <person name="Reis C.M.F."/>
            <person name="Frazao A.M."/>
            <person name="Cruz F.V."/>
            <person name="Baio P.V.P."/>
            <person name="Veras J.F.C."/>
            <person name="Ramos J.N."/>
            <person name="Vieira V."/>
        </authorList>
    </citation>
    <scope>NUCLEOTIDE SEQUENCE [LARGE SCALE GENOMIC DNA]</scope>
    <source>
        <strain evidence="7 8">B190/17</strain>
    </source>
</reference>
<comment type="function">
    <text evidence="6">Catalyzes the transfer of a lysyl group from L-lysyl-tRNA(Lys) to membrane-bound phosphatidylglycerol (PG), which produces lysylphosphatidylglycerol (LPG), a major component of the bacterial membrane with a positive net charge. LPG synthesis contributes to bacterial virulence as it is involved in the resistance mechanism against cationic antimicrobial peptides (CAMP) produces by the host's immune system (defensins, cathelicidins) and by the competing microorganisms.</text>
</comment>
<keyword evidence="6" id="KW-0443">Lipid metabolism</keyword>
<keyword evidence="3 6" id="KW-0812">Transmembrane</keyword>
<evidence type="ECO:0000256" key="6">
    <source>
        <dbReference type="RuleBase" id="RU363042"/>
    </source>
</evidence>
<name>A0ABW8ICZ3_9BACI</name>
<dbReference type="InterPro" id="IPR022791">
    <property type="entry name" value="L-PG_synthase/AglD"/>
</dbReference>
<comment type="catalytic activity">
    <reaction evidence="6">
        <text>L-lysyl-tRNA(Lys) + a 1,2-diacyl-sn-glycero-3-phospho-(1'-sn-glycerol) = a 1,2-diacyl-sn-glycero-3-phospho-1'-(3'-O-L-lysyl)-sn-glycerol + tRNA(Lys)</text>
        <dbReference type="Rhea" id="RHEA:10668"/>
        <dbReference type="Rhea" id="RHEA-COMP:9696"/>
        <dbReference type="Rhea" id="RHEA-COMP:9697"/>
        <dbReference type="ChEBI" id="CHEBI:64716"/>
        <dbReference type="ChEBI" id="CHEBI:75792"/>
        <dbReference type="ChEBI" id="CHEBI:78442"/>
        <dbReference type="ChEBI" id="CHEBI:78529"/>
        <dbReference type="EC" id="2.3.2.3"/>
    </reaction>
</comment>
<dbReference type="PANTHER" id="PTHR39087">
    <property type="entry name" value="UPF0104 MEMBRANE PROTEIN MJ1595"/>
    <property type="match status" value="1"/>
</dbReference>
<evidence type="ECO:0000313" key="8">
    <source>
        <dbReference type="Proteomes" id="UP001619911"/>
    </source>
</evidence>
<dbReference type="PANTHER" id="PTHR39087:SF2">
    <property type="entry name" value="UPF0104 MEMBRANE PROTEIN MJ1595"/>
    <property type="match status" value="1"/>
</dbReference>
<sequence>MKRFYKKSAKRFISLVIIVAFIVLTIMYFDVGEIWRAVQLLLQNPFWLFVMLSLYFISFCLKAAAWKFYLRKRVSFLSCLLGILYSLFINHLFPIKIGDVIRAEILHKREKLIKREEAFHSVIVLRVMDMGCLIGIAFVGLFVLDIAYKIPVWLIVSGCTIVLLSLLVIKRYFAEFLNRQIIWLKSALFGVNGFVIFLATLLSWIIEAGVLFGTVHILQENATILELAFVNSLTIAGQVFQVTPGGIANYESVMIFGLSLVGIPLKSAYIMAVLNHGIKFFFSYAAGAFCLWAHPIDLDTIRNWTKLRGVRGK</sequence>
<evidence type="ECO:0000256" key="1">
    <source>
        <dbReference type="ARBA" id="ARBA00004651"/>
    </source>
</evidence>
<evidence type="ECO:0000313" key="7">
    <source>
        <dbReference type="EMBL" id="MFK2827045.1"/>
    </source>
</evidence>
<feature type="transmembrane region" description="Helical" evidence="6">
    <location>
        <begin position="46"/>
        <end position="65"/>
    </location>
</feature>
<keyword evidence="8" id="KW-1185">Reference proteome</keyword>
<keyword evidence="5 6" id="KW-0472">Membrane</keyword>
<dbReference type="Pfam" id="PF03706">
    <property type="entry name" value="LPG_synthase_TM"/>
    <property type="match status" value="1"/>
</dbReference>
<evidence type="ECO:0000256" key="2">
    <source>
        <dbReference type="ARBA" id="ARBA00022475"/>
    </source>
</evidence>
<proteinExistence type="inferred from homology"/>
<evidence type="ECO:0000256" key="4">
    <source>
        <dbReference type="ARBA" id="ARBA00022989"/>
    </source>
</evidence>
<dbReference type="NCBIfam" id="TIGR00374">
    <property type="entry name" value="flippase-like domain"/>
    <property type="match status" value="1"/>
</dbReference>